<dbReference type="EMBL" id="FPJE01000036">
    <property type="protein sequence ID" value="SFW75949.1"/>
    <property type="molecule type" value="Genomic_DNA"/>
</dbReference>
<evidence type="ECO:0000313" key="2">
    <source>
        <dbReference type="Proteomes" id="UP000182248"/>
    </source>
</evidence>
<name>A0A1K1RVU1_9FLAO</name>
<sequence length="87" mass="9292">MKKKKLTRKLILKKEKVSNLDEIKGGWETAIGCNTDEYATCATNDCGTNGCGTGNCGTGGCVTEYNCTTDVHPVSDPIHCRTCGPCM</sequence>
<dbReference type="STRING" id="1150368.SAMN02927921_04044"/>
<dbReference type="InterPro" id="IPR058238">
    <property type="entry name" value="Lant_leader_dom"/>
</dbReference>
<dbReference type="RefSeq" id="WP_072319273.1">
    <property type="nucleotide sequence ID" value="NZ_FPJE01000036.1"/>
</dbReference>
<accession>A0A1K1RVU1</accession>
<gene>
    <name evidence="1" type="ORF">SAMN02927921_04044</name>
</gene>
<protein>
    <submittedName>
        <fullName evidence="1">Uncharacterized protein</fullName>
    </submittedName>
</protein>
<dbReference type="NCBIfam" id="NF038153">
    <property type="entry name" value="lant_leader_L1a"/>
    <property type="match status" value="1"/>
</dbReference>
<evidence type="ECO:0000313" key="1">
    <source>
        <dbReference type="EMBL" id="SFW75949.1"/>
    </source>
</evidence>
<organism evidence="1 2">
    <name type="scientific">Sinomicrobium oceani</name>
    <dbReference type="NCBI Taxonomy" id="1150368"/>
    <lineage>
        <taxon>Bacteria</taxon>
        <taxon>Pseudomonadati</taxon>
        <taxon>Bacteroidota</taxon>
        <taxon>Flavobacteriia</taxon>
        <taxon>Flavobacteriales</taxon>
        <taxon>Flavobacteriaceae</taxon>
        <taxon>Sinomicrobium</taxon>
    </lineage>
</organism>
<reference evidence="1 2" key="1">
    <citation type="submission" date="2016-11" db="EMBL/GenBank/DDBJ databases">
        <authorList>
            <person name="Jaros S."/>
            <person name="Januszkiewicz K."/>
            <person name="Wedrychowicz H."/>
        </authorList>
    </citation>
    <scope>NUCLEOTIDE SEQUENCE [LARGE SCALE GENOMIC DNA]</scope>
    <source>
        <strain evidence="1 2">CGMCC 1.12145</strain>
    </source>
</reference>
<keyword evidence="2" id="KW-1185">Reference proteome</keyword>
<dbReference type="AlphaFoldDB" id="A0A1K1RVU1"/>
<dbReference type="Proteomes" id="UP000182248">
    <property type="component" value="Unassembled WGS sequence"/>
</dbReference>
<proteinExistence type="predicted"/>